<reference evidence="2" key="1">
    <citation type="submission" date="2023-06" db="EMBL/GenBank/DDBJ databases">
        <title>Genome-scale phylogeny and comparative genomics of the fungal order Sordariales.</title>
        <authorList>
            <consortium name="Lawrence Berkeley National Laboratory"/>
            <person name="Hensen N."/>
            <person name="Bonometti L."/>
            <person name="Westerberg I."/>
            <person name="Brannstrom I.O."/>
            <person name="Guillou S."/>
            <person name="Cros-Aarteil S."/>
            <person name="Calhoun S."/>
            <person name="Haridas S."/>
            <person name="Kuo A."/>
            <person name="Mondo S."/>
            <person name="Pangilinan J."/>
            <person name="Riley R."/>
            <person name="Labutti K."/>
            <person name="Andreopoulos B."/>
            <person name="Lipzen A."/>
            <person name="Chen C."/>
            <person name="Yanf M."/>
            <person name="Daum C."/>
            <person name="Ng V."/>
            <person name="Clum A."/>
            <person name="Steindorff A."/>
            <person name="Ohm R."/>
            <person name="Martin F."/>
            <person name="Silar P."/>
            <person name="Natvig D."/>
            <person name="Lalanne C."/>
            <person name="Gautier V."/>
            <person name="Ament-Velasquez S.L."/>
            <person name="Kruys A."/>
            <person name="Hutchinson M.I."/>
            <person name="Powell A.J."/>
            <person name="Barry K."/>
            <person name="Miller A.N."/>
            <person name="Grigoriev I.V."/>
            <person name="Debuchy R."/>
            <person name="Gladieux P."/>
            <person name="Thoren M.H."/>
            <person name="Johannesson H."/>
        </authorList>
    </citation>
    <scope>NUCLEOTIDE SEQUENCE</scope>
    <source>
        <strain evidence="2">SMH4607-1</strain>
    </source>
</reference>
<dbReference type="EMBL" id="JAUKUA010000001">
    <property type="protein sequence ID" value="KAK0730819.1"/>
    <property type="molecule type" value="Genomic_DNA"/>
</dbReference>
<feature type="region of interest" description="Disordered" evidence="1">
    <location>
        <begin position="103"/>
        <end position="122"/>
    </location>
</feature>
<feature type="region of interest" description="Disordered" evidence="1">
    <location>
        <begin position="1"/>
        <end position="55"/>
    </location>
</feature>
<dbReference type="AlphaFoldDB" id="A0AA40E777"/>
<protein>
    <submittedName>
        <fullName evidence="2">Uncharacterized protein</fullName>
    </submittedName>
</protein>
<evidence type="ECO:0000256" key="1">
    <source>
        <dbReference type="SAM" id="MobiDB-lite"/>
    </source>
</evidence>
<evidence type="ECO:0000313" key="2">
    <source>
        <dbReference type="EMBL" id="KAK0730819.1"/>
    </source>
</evidence>
<gene>
    <name evidence="2" type="ORF">B0H67DRAFT_51644</name>
</gene>
<accession>A0AA40E777</accession>
<sequence>MLSPSSRACLSTPPPSLRQPASLAHTSEGLPHQPRPRAGLETMPPPIKTGSRSSSTCLCHNCSLPRAMMDNTLVRAKPGPRVYKVGRPCKSYCKSALSTDVRALKHRRQEDRQKMMGRAPQP</sequence>
<keyword evidence="3" id="KW-1185">Reference proteome</keyword>
<dbReference type="Proteomes" id="UP001172102">
    <property type="component" value="Unassembled WGS sequence"/>
</dbReference>
<evidence type="ECO:0000313" key="3">
    <source>
        <dbReference type="Proteomes" id="UP001172102"/>
    </source>
</evidence>
<comment type="caution">
    <text evidence="2">The sequence shown here is derived from an EMBL/GenBank/DDBJ whole genome shotgun (WGS) entry which is preliminary data.</text>
</comment>
<proteinExistence type="predicted"/>
<name>A0AA40E777_9PEZI</name>
<organism evidence="2 3">
    <name type="scientific">Lasiosphaeris hirsuta</name>
    <dbReference type="NCBI Taxonomy" id="260670"/>
    <lineage>
        <taxon>Eukaryota</taxon>
        <taxon>Fungi</taxon>
        <taxon>Dikarya</taxon>
        <taxon>Ascomycota</taxon>
        <taxon>Pezizomycotina</taxon>
        <taxon>Sordariomycetes</taxon>
        <taxon>Sordariomycetidae</taxon>
        <taxon>Sordariales</taxon>
        <taxon>Lasiosphaeriaceae</taxon>
        <taxon>Lasiosphaeris</taxon>
    </lineage>
</organism>